<gene>
    <name evidence="2" type="ORF">J421_1505</name>
</gene>
<evidence type="ECO:0000313" key="3">
    <source>
        <dbReference type="Proteomes" id="UP000019151"/>
    </source>
</evidence>
<evidence type="ECO:0000313" key="2">
    <source>
        <dbReference type="EMBL" id="AHG89042.1"/>
    </source>
</evidence>
<protein>
    <recommendedName>
        <fullName evidence="4">Lmo0937 family membrane protein</fullName>
    </recommendedName>
</protein>
<dbReference type="HOGENOM" id="CLU_2990235_0_0_0"/>
<keyword evidence="3" id="KW-1185">Reference proteome</keyword>
<name>W0RF21_9BACT</name>
<keyword evidence="1" id="KW-1133">Transmembrane helix</keyword>
<dbReference type="Proteomes" id="UP000019151">
    <property type="component" value="Chromosome"/>
</dbReference>
<feature type="transmembrane region" description="Helical" evidence="1">
    <location>
        <begin position="33"/>
        <end position="50"/>
    </location>
</feature>
<keyword evidence="1" id="KW-0472">Membrane</keyword>
<dbReference type="InParanoid" id="W0RF21"/>
<accession>W0RF21</accession>
<proteinExistence type="predicted"/>
<dbReference type="AlphaFoldDB" id="W0RF21"/>
<dbReference type="RefSeq" id="WP_158508680.1">
    <property type="nucleotide sequence ID" value="NZ_CP007128.1"/>
</dbReference>
<feature type="transmembrane region" description="Helical" evidence="1">
    <location>
        <begin position="7"/>
        <end position="27"/>
    </location>
</feature>
<evidence type="ECO:0008006" key="4">
    <source>
        <dbReference type="Google" id="ProtNLM"/>
    </source>
</evidence>
<sequence>MLTRQTLGLPGLLGAILLIAWAFGFIVLGMHGLFHLLVPLSALLIIGQGVRRLNTED</sequence>
<dbReference type="EMBL" id="CP007128">
    <property type="protein sequence ID" value="AHG89042.1"/>
    <property type="molecule type" value="Genomic_DNA"/>
</dbReference>
<reference evidence="2 3" key="1">
    <citation type="journal article" date="2014" name="Genome Announc.">
        <title>Genome Sequence and Methylome of Soil Bacterium Gemmatirosa kalamazoonensis KBS708T, a Member of the Rarely Cultivated Gemmatimonadetes Phylum.</title>
        <authorList>
            <person name="Debruyn J.M."/>
            <person name="Radosevich M."/>
            <person name="Wommack K.E."/>
            <person name="Polson S.W."/>
            <person name="Hauser L.J."/>
            <person name="Fawaz M.N."/>
            <person name="Korlach J."/>
            <person name="Tsai Y.C."/>
        </authorList>
    </citation>
    <scope>NUCLEOTIDE SEQUENCE [LARGE SCALE GENOMIC DNA]</scope>
    <source>
        <strain evidence="2 3">KBS708</strain>
    </source>
</reference>
<keyword evidence="1" id="KW-0812">Transmembrane</keyword>
<dbReference type="KEGG" id="gba:J421_1505"/>
<organism evidence="2 3">
    <name type="scientific">Gemmatirosa kalamazoonensis</name>
    <dbReference type="NCBI Taxonomy" id="861299"/>
    <lineage>
        <taxon>Bacteria</taxon>
        <taxon>Pseudomonadati</taxon>
        <taxon>Gemmatimonadota</taxon>
        <taxon>Gemmatimonadia</taxon>
        <taxon>Gemmatimonadales</taxon>
        <taxon>Gemmatimonadaceae</taxon>
        <taxon>Gemmatirosa</taxon>
    </lineage>
</organism>
<evidence type="ECO:0000256" key="1">
    <source>
        <dbReference type="SAM" id="Phobius"/>
    </source>
</evidence>